<reference evidence="3 4" key="1">
    <citation type="submission" date="2020-01" db="EMBL/GenBank/DDBJ databases">
        <authorList>
            <person name="Deng T."/>
        </authorList>
    </citation>
    <scope>NUCLEOTIDE SEQUENCE [LARGE SCALE GENOMIC DNA]</scope>
    <source>
        <strain evidence="3 4">5221</strain>
    </source>
</reference>
<dbReference type="RefSeq" id="WP_160951988.1">
    <property type="nucleotide sequence ID" value="NZ_WWEQ01000002.1"/>
</dbReference>
<proteinExistence type="predicted"/>
<feature type="domain" description="XdhC Rossmann" evidence="2">
    <location>
        <begin position="221"/>
        <end position="367"/>
    </location>
</feature>
<organism evidence="3 4">
    <name type="scientific">Brevibacterium rongguiense</name>
    <dbReference type="NCBI Taxonomy" id="2695267"/>
    <lineage>
        <taxon>Bacteria</taxon>
        <taxon>Bacillati</taxon>
        <taxon>Actinomycetota</taxon>
        <taxon>Actinomycetes</taxon>
        <taxon>Micrococcales</taxon>
        <taxon>Brevibacteriaceae</taxon>
        <taxon>Brevibacterium</taxon>
    </lineage>
</organism>
<dbReference type="InterPro" id="IPR027051">
    <property type="entry name" value="XdhC_Rossmann_dom"/>
</dbReference>
<dbReference type="Gene3D" id="3.40.50.720">
    <property type="entry name" value="NAD(P)-binding Rossmann-like Domain"/>
    <property type="match status" value="1"/>
</dbReference>
<evidence type="ECO:0000313" key="4">
    <source>
        <dbReference type="Proteomes" id="UP000469215"/>
    </source>
</evidence>
<evidence type="ECO:0000313" key="3">
    <source>
        <dbReference type="EMBL" id="MYM18522.1"/>
    </source>
</evidence>
<gene>
    <name evidence="3" type="ORF">GSY69_00645</name>
</gene>
<dbReference type="Proteomes" id="UP000469215">
    <property type="component" value="Unassembled WGS sequence"/>
</dbReference>
<comment type="caution">
    <text evidence="3">The sequence shown here is derived from an EMBL/GenBank/DDBJ whole genome shotgun (WGS) entry which is preliminary data.</text>
</comment>
<name>A0A6N9H4B3_9MICO</name>
<dbReference type="Pfam" id="PF02625">
    <property type="entry name" value="XdhC_CoxI"/>
    <property type="match status" value="1"/>
</dbReference>
<evidence type="ECO:0000259" key="1">
    <source>
        <dbReference type="Pfam" id="PF02625"/>
    </source>
</evidence>
<dbReference type="AlphaFoldDB" id="A0A6N9H4B3"/>
<protein>
    <submittedName>
        <fullName evidence="3">XshC-Cox1 family protein</fullName>
    </submittedName>
</protein>
<dbReference type="InterPro" id="IPR003777">
    <property type="entry name" value="XdhC_CoxI"/>
</dbReference>
<evidence type="ECO:0000259" key="2">
    <source>
        <dbReference type="Pfam" id="PF13478"/>
    </source>
</evidence>
<feature type="domain" description="XdhC- CoxI" evidence="1">
    <location>
        <begin position="11"/>
        <end position="78"/>
    </location>
</feature>
<dbReference type="EMBL" id="WWEQ01000002">
    <property type="protein sequence ID" value="MYM18522.1"/>
    <property type="molecule type" value="Genomic_DNA"/>
</dbReference>
<keyword evidence="4" id="KW-1185">Reference proteome</keyword>
<dbReference type="PANTHER" id="PTHR30388">
    <property type="entry name" value="ALDEHYDE OXIDOREDUCTASE MOLYBDENUM COFACTOR ASSEMBLY PROTEIN"/>
    <property type="match status" value="1"/>
</dbReference>
<dbReference type="InterPro" id="IPR052698">
    <property type="entry name" value="MoCofactor_Util/Proc"/>
</dbReference>
<accession>A0A6N9H4B3</accession>
<dbReference type="PANTHER" id="PTHR30388:SF4">
    <property type="entry name" value="MOLYBDENUM COFACTOR INSERTION CHAPERONE PAOD"/>
    <property type="match status" value="1"/>
</dbReference>
<sequence length="388" mass="40747">MPDIAAELLDWLSSGRRCAVAIVVETWSSAPRPPGAMMAVADDGTVLGSLSGGCVEGAVHELALACLDSGTSEIAHYGVSDDEALSVGLACGGRLDVLVVPVGDRVRTALRSFLACAGTAPAALALPVPFAAHGELADGDEAAGAPPDGPPVEPIEGAVFVSAQEQAGGVGPERLTRHVIEDARAMMRLGRTGIREYDATGRRLGAGTRIFVTTTAHPPRLVVFGAIDYAAALTEMGRFLGYRVTVCDARPIFATQARFPAADEVVVAWPHRYLAQEREGGRIDPSTVLAILTHDLKFDVPVLEEALRSRAGFIGALGSRRTHERRRAVLEERGTAPDQLARISAPIGLDIGAQTPEATAVSIFAEVLARQSGATGRPLSRLRGPIHR</sequence>
<dbReference type="Pfam" id="PF13478">
    <property type="entry name" value="XdhC_C"/>
    <property type="match status" value="1"/>
</dbReference>